<comment type="caution">
    <text evidence="1">The sequence shown here is derived from an EMBL/GenBank/DDBJ whole genome shotgun (WGS) entry which is preliminary data.</text>
</comment>
<evidence type="ECO:0000313" key="1">
    <source>
        <dbReference type="EMBL" id="GFE54924.1"/>
    </source>
</evidence>
<accession>A0A9W5TEP1</accession>
<sequence length="669" mass="74632">MECAIQAVIEEPQAAAADFVRLHDARRRHLGVPPQLQLRTFSSRGLKALTRAFAPIRGLWENIHVLVESYYLAADRPALVSLQTTLRSVAEALGAVVIYTYRVCRATSSALSKYAIATLSLDTLPTLGTKAMVFKYGYFAHGMDVKVGTKNNGVLIADALDQGSINLSFERVAYRGLLQLTRLYDRPSDEAVCSRAVGFDNNHGDDNRFITCVAVDPMPCFGSTIMVCYSTGEVEIWRETVSMTDLRDALCEAVAQCKLQSYPFYCAFSPAGELAVVLTVDNMYLMEWNGSSLSGVKLVAGSTADLWSTTRSRVLAAEWLNIHEILSLSDKGELWLSRRSEMGYWQRTTQYILRESMTKDVGLTSWISRMQYDTRGLLFVKMFGSHQLLQLKWDKSAMPDVSILEFPPRDTLGKPRAVQDNRDASTVMVADFALEQHSSLIAIVLSDRSMVYIYSYPNIRFMHAIGPPKAQLRVGGVKFVTAGAATPEAYLAIKWVEVSIEIFQQQDDFDIDHKLLHSKTEQSARVTVVYAVTTGSIQVKDWKGKTLADILARDESEVTVHSSQNKLGPFRRYGANMLEPLPRLSVFRPTFPDKLPGGTKNTVMFEDAFSHRKLAFGKQLVNGDSHTFPLDGGASLVSRRANELLRGDVDAETPVYTMEEFSRRKRGTL</sequence>
<reference evidence="1" key="1">
    <citation type="submission" date="2019-12" db="EMBL/GenBank/DDBJ databases">
        <title>Genome sequence of Babesia ovis.</title>
        <authorList>
            <person name="Yamagishi J."/>
            <person name="Sevinc F."/>
            <person name="Xuan X."/>
        </authorList>
    </citation>
    <scope>NUCLEOTIDE SEQUENCE</scope>
    <source>
        <strain evidence="1">Selcuk</strain>
    </source>
</reference>
<dbReference type="AlphaFoldDB" id="A0A9W5TEP1"/>
<dbReference type="Proteomes" id="UP001057455">
    <property type="component" value="Unassembled WGS sequence"/>
</dbReference>
<dbReference type="SUPFAM" id="SSF69322">
    <property type="entry name" value="Tricorn protease domain 2"/>
    <property type="match status" value="1"/>
</dbReference>
<gene>
    <name evidence="1" type="ORF">BaOVIS_023280</name>
</gene>
<evidence type="ECO:0000313" key="2">
    <source>
        <dbReference type="Proteomes" id="UP001057455"/>
    </source>
</evidence>
<protein>
    <submittedName>
        <fullName evidence="1">Branched-chain alpha-keto acid dehydrogenase subunit E2, putative</fullName>
    </submittedName>
</protein>
<dbReference type="EMBL" id="BLIY01000017">
    <property type="protein sequence ID" value="GFE54924.1"/>
    <property type="molecule type" value="Genomic_DNA"/>
</dbReference>
<keyword evidence="2" id="KW-1185">Reference proteome</keyword>
<proteinExistence type="predicted"/>
<name>A0A9W5TEP1_BABOV</name>
<organism evidence="1 2">
    <name type="scientific">Babesia ovis</name>
    <dbReference type="NCBI Taxonomy" id="5869"/>
    <lineage>
        <taxon>Eukaryota</taxon>
        <taxon>Sar</taxon>
        <taxon>Alveolata</taxon>
        <taxon>Apicomplexa</taxon>
        <taxon>Aconoidasida</taxon>
        <taxon>Piroplasmida</taxon>
        <taxon>Babesiidae</taxon>
        <taxon>Babesia</taxon>
    </lineage>
</organism>
<dbReference type="OrthoDB" id="363947at2759"/>